<evidence type="ECO:0000313" key="3">
    <source>
        <dbReference type="Proteomes" id="UP000008315"/>
    </source>
</evidence>
<dbReference type="RefSeq" id="WP_014147546.1">
    <property type="nucleotide sequence ID" value="NC_016112.1"/>
</dbReference>
<keyword evidence="3" id="KW-1185">Reference proteome</keyword>
<feature type="transmembrane region" description="Helical" evidence="1">
    <location>
        <begin position="27"/>
        <end position="53"/>
    </location>
</feature>
<dbReference type="Proteomes" id="UP000008315">
    <property type="component" value="Chromosome"/>
</dbReference>
<sequence length="54" mass="6153">MNDDKREVIVTDIQMPFMSMVFFMVKWAIASIPAIIILVFIGSFVSTFFAALIH</sequence>
<keyword evidence="1" id="KW-0812">Transmembrane</keyword>
<organism evidence="2 3">
    <name type="scientific">Methylotuvimicrobium alcaliphilum (strain DSM 19304 / NCIMB 14124 / VKM B-2133 / 20Z)</name>
    <name type="common">Methylomicrobium alcaliphilum</name>
    <dbReference type="NCBI Taxonomy" id="1091494"/>
    <lineage>
        <taxon>Bacteria</taxon>
        <taxon>Pseudomonadati</taxon>
        <taxon>Pseudomonadota</taxon>
        <taxon>Gammaproteobacteria</taxon>
        <taxon>Methylococcales</taxon>
        <taxon>Methylococcaceae</taxon>
        <taxon>Methylotuvimicrobium</taxon>
    </lineage>
</organism>
<dbReference type="PATRIC" id="fig|271065.3.peg.1079"/>
<gene>
    <name evidence="2" type="ordered locus">MEALZ_1053</name>
</gene>
<dbReference type="AlphaFoldDB" id="G4ST37"/>
<dbReference type="EMBL" id="FO082060">
    <property type="protein sequence ID" value="CCE22747.1"/>
    <property type="molecule type" value="Genomic_DNA"/>
</dbReference>
<name>G4ST37_META2</name>
<accession>G4ST37</accession>
<dbReference type="KEGG" id="mah:MEALZ_1053"/>
<evidence type="ECO:0000256" key="1">
    <source>
        <dbReference type="SAM" id="Phobius"/>
    </source>
</evidence>
<keyword evidence="1" id="KW-1133">Transmembrane helix</keyword>
<evidence type="ECO:0000313" key="2">
    <source>
        <dbReference type="EMBL" id="CCE22747.1"/>
    </source>
</evidence>
<reference evidence="3" key="1">
    <citation type="journal article" date="2012" name="J. Bacteriol.">
        <title>Genome sequence of the haloalkaliphilic methanotrophic bacterium Methylomicrobium alcaliphilum 20Z.</title>
        <authorList>
            <person name="Vuilleumier S."/>
            <person name="Khmelenina V.N."/>
            <person name="Bringel F."/>
            <person name="Reshetnikov A.S."/>
            <person name="Lajus A."/>
            <person name="Mangenot S."/>
            <person name="Rouy Z."/>
            <person name="Op den Camp H.J."/>
            <person name="Jetten M.S."/>
            <person name="Dispirito A.A."/>
            <person name="Dunfield P."/>
            <person name="Klotz M.G."/>
            <person name="Semrau J.D."/>
            <person name="Stein L.Y."/>
            <person name="Barbe V."/>
            <person name="Medigue C."/>
            <person name="Trotsenko Y.A."/>
            <person name="Kalyuzhnaya M.G."/>
        </authorList>
    </citation>
    <scope>NUCLEOTIDE SEQUENCE [LARGE SCALE GENOMIC DNA]</scope>
    <source>
        <strain evidence="3">DSM 19304 / NCIMB 14124 / VKM B-2133 / 20Z</strain>
    </source>
</reference>
<proteinExistence type="predicted"/>
<protein>
    <submittedName>
        <fullName evidence="2">Uncharacterized protein</fullName>
    </submittedName>
</protein>
<dbReference type="STRING" id="1091494.MEALZ_1053"/>
<dbReference type="HOGENOM" id="CLU_200307_1_0_6"/>
<keyword evidence="1" id="KW-0472">Membrane</keyword>